<sequence length="327" mass="37292">MNEELLEQLETWHEQDEYEKIVEAVQEIPAEERDYELVNHLGRALNNLERYEEAVEQFLTVAEEGADDPLWQYRVGLAYYYLEQYDKAEQAFERSDELEPGDEDTLEFLEWIRNRDDEEEEDEDADEGEGEGVTGEDDEDGELEKITAEEQPVVISSIPLVHDDPVPVSGEFWNDSELALEQYVSDLPSDGLIESVEEQLVFRLPASYIEMMKEHNGGIPYNRFFPVTNEESGETGHVEIEGILGIGREKRHSLCGEEGSWAVIERDGYPEIGVVIAKASAEAGVVMLDYRSFGNDGEPEVVYVDKNQRKITPLAPNFETFIQGLTR</sequence>
<feature type="repeat" description="TPR" evidence="1">
    <location>
        <begin position="69"/>
        <end position="102"/>
    </location>
</feature>
<keyword evidence="1" id="KW-0802">TPR repeat</keyword>
<evidence type="ECO:0000256" key="2">
    <source>
        <dbReference type="SAM" id="MobiDB-lite"/>
    </source>
</evidence>
<reference evidence="4 5" key="1">
    <citation type="submission" date="2020-08" db="EMBL/GenBank/DDBJ databases">
        <title>Fungal Genomes of the International Space Station.</title>
        <authorList>
            <person name="Seuylemezian A."/>
            <person name="Singh N.K."/>
            <person name="Wood J."/>
            <person name="Venkateswaran K."/>
        </authorList>
    </citation>
    <scope>NUCLEOTIDE SEQUENCE [LARGE SCALE GENOMIC DNA]</scope>
    <source>
        <strain evidence="4 5">S/N-304-OC-R4</strain>
    </source>
</reference>
<evidence type="ECO:0000259" key="3">
    <source>
        <dbReference type="SMART" id="SM00860"/>
    </source>
</evidence>
<dbReference type="SMART" id="SM00028">
    <property type="entry name" value="TPR"/>
    <property type="match status" value="2"/>
</dbReference>
<dbReference type="Gene3D" id="3.40.1580.10">
    <property type="entry name" value="SMI1/KNR4-like"/>
    <property type="match status" value="1"/>
</dbReference>
<dbReference type="InterPro" id="IPR037883">
    <property type="entry name" value="Knr4/Smi1-like_sf"/>
</dbReference>
<accession>A0ABS7KEY5</accession>
<feature type="region of interest" description="Disordered" evidence="2">
    <location>
        <begin position="114"/>
        <end position="142"/>
    </location>
</feature>
<dbReference type="SUPFAM" id="SSF160631">
    <property type="entry name" value="SMI1/KNR4-like"/>
    <property type="match status" value="1"/>
</dbReference>
<protein>
    <submittedName>
        <fullName evidence="4">SMI1/KNR4 family protein</fullName>
    </submittedName>
</protein>
<dbReference type="InterPro" id="IPR019734">
    <property type="entry name" value="TPR_rpt"/>
</dbReference>
<dbReference type="InterPro" id="IPR011990">
    <property type="entry name" value="TPR-like_helical_dom_sf"/>
</dbReference>
<keyword evidence="5" id="KW-1185">Reference proteome</keyword>
<dbReference type="EMBL" id="JACLIC010000009">
    <property type="protein sequence ID" value="MBY0202704.1"/>
    <property type="molecule type" value="Genomic_DNA"/>
</dbReference>
<dbReference type="Gene3D" id="1.25.40.10">
    <property type="entry name" value="Tetratricopeptide repeat domain"/>
    <property type="match status" value="1"/>
</dbReference>
<organism evidence="4 5">
    <name type="scientific">Paenibacillus cucumis</name>
    <name type="common">ex Kampfer et al. 2016</name>
    <dbReference type="NCBI Taxonomy" id="1776858"/>
    <lineage>
        <taxon>Bacteria</taxon>
        <taxon>Bacillati</taxon>
        <taxon>Bacillota</taxon>
        <taxon>Bacilli</taxon>
        <taxon>Bacillales</taxon>
        <taxon>Paenibacillaceae</taxon>
        <taxon>Paenibacillus</taxon>
    </lineage>
</organism>
<evidence type="ECO:0000313" key="4">
    <source>
        <dbReference type="EMBL" id="MBY0202704.1"/>
    </source>
</evidence>
<gene>
    <name evidence="4" type="ORF">H7T88_05665</name>
</gene>
<dbReference type="Pfam" id="PF13181">
    <property type="entry name" value="TPR_8"/>
    <property type="match status" value="2"/>
</dbReference>
<dbReference type="SMART" id="SM00860">
    <property type="entry name" value="SMI1_KNR4"/>
    <property type="match status" value="1"/>
</dbReference>
<dbReference type="RefSeq" id="WP_221787689.1">
    <property type="nucleotide sequence ID" value="NZ_JACLIC010000009.1"/>
</dbReference>
<comment type="caution">
    <text evidence="4">The sequence shown here is derived from an EMBL/GenBank/DDBJ whole genome shotgun (WGS) entry which is preliminary data.</text>
</comment>
<feature type="compositionally biased region" description="Acidic residues" evidence="2">
    <location>
        <begin position="117"/>
        <end position="142"/>
    </location>
</feature>
<dbReference type="Proteomes" id="UP000706031">
    <property type="component" value="Unassembled WGS sequence"/>
</dbReference>
<evidence type="ECO:0000256" key="1">
    <source>
        <dbReference type="PROSITE-ProRule" id="PRU00339"/>
    </source>
</evidence>
<evidence type="ECO:0000313" key="5">
    <source>
        <dbReference type="Proteomes" id="UP000706031"/>
    </source>
</evidence>
<feature type="domain" description="Knr4/Smi1-like" evidence="3">
    <location>
        <begin position="187"/>
        <end position="324"/>
    </location>
</feature>
<dbReference type="SUPFAM" id="SSF48452">
    <property type="entry name" value="TPR-like"/>
    <property type="match status" value="1"/>
</dbReference>
<dbReference type="InterPro" id="IPR018958">
    <property type="entry name" value="Knr4/Smi1-like_dom"/>
</dbReference>
<proteinExistence type="predicted"/>
<name>A0ABS7KEY5_9BACL</name>
<dbReference type="Pfam" id="PF14568">
    <property type="entry name" value="SUKH_6"/>
    <property type="match status" value="1"/>
</dbReference>
<dbReference type="PROSITE" id="PS50005">
    <property type="entry name" value="TPR"/>
    <property type="match status" value="1"/>
</dbReference>